<dbReference type="GO" id="GO:0019887">
    <property type="term" value="F:protein kinase regulator activity"/>
    <property type="evidence" value="ECO:0007669"/>
    <property type="project" value="TreeGrafter"/>
</dbReference>
<proteinExistence type="inferred from homology"/>
<dbReference type="Gene3D" id="3.10.580.10">
    <property type="entry name" value="CBS-domain"/>
    <property type="match status" value="1"/>
</dbReference>
<dbReference type="GO" id="GO:0031588">
    <property type="term" value="C:nucleotide-activated protein kinase complex"/>
    <property type="evidence" value="ECO:0007669"/>
    <property type="project" value="TreeGrafter"/>
</dbReference>
<dbReference type="InterPro" id="IPR000644">
    <property type="entry name" value="CBS_dom"/>
</dbReference>
<dbReference type="PROSITE" id="PS51371">
    <property type="entry name" value="CBS"/>
    <property type="match status" value="1"/>
</dbReference>
<evidence type="ECO:0000313" key="4">
    <source>
        <dbReference type="EMBL" id="RUP49812.1"/>
    </source>
</evidence>
<dbReference type="GO" id="GO:0019901">
    <property type="term" value="F:protein kinase binding"/>
    <property type="evidence" value="ECO:0007669"/>
    <property type="project" value="TreeGrafter"/>
</dbReference>
<evidence type="ECO:0000256" key="3">
    <source>
        <dbReference type="ARBA" id="ARBA00023122"/>
    </source>
</evidence>
<dbReference type="GO" id="GO:0005634">
    <property type="term" value="C:nucleus"/>
    <property type="evidence" value="ECO:0007669"/>
    <property type="project" value="TreeGrafter"/>
</dbReference>
<dbReference type="Pfam" id="PF00571">
    <property type="entry name" value="CBS"/>
    <property type="match status" value="1"/>
</dbReference>
<keyword evidence="5" id="KW-1185">Reference proteome</keyword>
<gene>
    <name evidence="4" type="ORF">BC936DRAFT_141377</name>
</gene>
<dbReference type="SUPFAM" id="SSF54631">
    <property type="entry name" value="CBS-domain pair"/>
    <property type="match status" value="1"/>
</dbReference>
<comment type="caution">
    <text evidence="4">The sequence shown here is derived from an EMBL/GenBank/DDBJ whole genome shotgun (WGS) entry which is preliminary data.</text>
</comment>
<name>A0A433DG41_9FUNG</name>
<comment type="similarity">
    <text evidence="1">Belongs to the 5'-AMP-activated protein kinase gamma subunit family.</text>
</comment>
<protein>
    <submittedName>
        <fullName evidence="4">Uncharacterized protein</fullName>
    </submittedName>
</protein>
<reference evidence="4 5" key="1">
    <citation type="journal article" date="2018" name="New Phytol.">
        <title>Phylogenomics of Endogonaceae and evolution of mycorrhizas within Mucoromycota.</title>
        <authorList>
            <person name="Chang Y."/>
            <person name="Desiro A."/>
            <person name="Na H."/>
            <person name="Sandor L."/>
            <person name="Lipzen A."/>
            <person name="Clum A."/>
            <person name="Barry K."/>
            <person name="Grigoriev I.V."/>
            <person name="Martin F.M."/>
            <person name="Stajich J.E."/>
            <person name="Smith M.E."/>
            <person name="Bonito G."/>
            <person name="Spatafora J.W."/>
        </authorList>
    </citation>
    <scope>NUCLEOTIDE SEQUENCE [LARGE SCALE GENOMIC DNA]</scope>
    <source>
        <strain evidence="4 5">GMNB39</strain>
    </source>
</reference>
<dbReference type="SMART" id="SM00116">
    <property type="entry name" value="CBS"/>
    <property type="match status" value="2"/>
</dbReference>
<dbReference type="OrthoDB" id="286637at2759"/>
<dbReference type="AlphaFoldDB" id="A0A433DG41"/>
<dbReference type="InterPro" id="IPR050511">
    <property type="entry name" value="AMPK_gamma/SDS23_families"/>
</dbReference>
<evidence type="ECO:0000256" key="2">
    <source>
        <dbReference type="ARBA" id="ARBA00022737"/>
    </source>
</evidence>
<dbReference type="PANTHER" id="PTHR13780:SF35">
    <property type="entry name" value="LD22662P"/>
    <property type="match status" value="1"/>
</dbReference>
<keyword evidence="2" id="KW-0677">Repeat</keyword>
<dbReference type="GO" id="GO:0016208">
    <property type="term" value="F:AMP binding"/>
    <property type="evidence" value="ECO:0007669"/>
    <property type="project" value="TreeGrafter"/>
</dbReference>
<sequence>MATDSTTPSPSTTPTEDPVPSSPTWSAKRNGLPETSVEATQRVRELMRVFLKQHTAYDVLPVSYRLIVLDTTLLVKKALAALMQNGVVSAPLWSASTQKFAGMLTVSDFINLIQYYHAHLSVDQALDEMEQFQIQHMRDVERHIGQPAPQLLSIHPMASLDEACRRLVESRSHRIPLLDSDEETGQEMIVSVLTQYRILKFIAVNVRVGCGVRSVCLGGKRGGVG</sequence>
<dbReference type="InterPro" id="IPR046342">
    <property type="entry name" value="CBS_dom_sf"/>
</dbReference>
<accession>A0A433DG41</accession>
<dbReference type="Proteomes" id="UP000268093">
    <property type="component" value="Unassembled WGS sequence"/>
</dbReference>
<dbReference type="PANTHER" id="PTHR13780">
    <property type="entry name" value="AMP-ACTIVATED PROTEIN KINASE, GAMMA REGULATORY SUBUNIT"/>
    <property type="match status" value="1"/>
</dbReference>
<dbReference type="EMBL" id="RBNI01001948">
    <property type="protein sequence ID" value="RUP49812.1"/>
    <property type="molecule type" value="Genomic_DNA"/>
</dbReference>
<dbReference type="CDD" id="cd04618">
    <property type="entry name" value="CBS_euAMPK_gamma-like_repeat1"/>
    <property type="match status" value="1"/>
</dbReference>
<organism evidence="4 5">
    <name type="scientific">Jimgerdemannia flammicorona</name>
    <dbReference type="NCBI Taxonomy" id="994334"/>
    <lineage>
        <taxon>Eukaryota</taxon>
        <taxon>Fungi</taxon>
        <taxon>Fungi incertae sedis</taxon>
        <taxon>Mucoromycota</taxon>
        <taxon>Mucoromycotina</taxon>
        <taxon>Endogonomycetes</taxon>
        <taxon>Endogonales</taxon>
        <taxon>Endogonaceae</taxon>
        <taxon>Jimgerdemannia</taxon>
    </lineage>
</organism>
<dbReference type="GO" id="GO:0005737">
    <property type="term" value="C:cytoplasm"/>
    <property type="evidence" value="ECO:0007669"/>
    <property type="project" value="TreeGrafter"/>
</dbReference>
<keyword evidence="3" id="KW-0129">CBS domain</keyword>
<evidence type="ECO:0000256" key="1">
    <source>
        <dbReference type="ARBA" id="ARBA00006750"/>
    </source>
</evidence>
<evidence type="ECO:0000313" key="5">
    <source>
        <dbReference type="Proteomes" id="UP000268093"/>
    </source>
</evidence>